<name>A0A852RN05_9ACTN</name>
<comment type="caution">
    <text evidence="1">The sequence shown here is derived from an EMBL/GenBank/DDBJ whole genome shotgun (WGS) entry which is preliminary data.</text>
</comment>
<dbReference type="Gene3D" id="2.60.40.2700">
    <property type="match status" value="8"/>
</dbReference>
<keyword evidence="2" id="KW-1185">Reference proteome</keyword>
<dbReference type="InterPro" id="IPR013784">
    <property type="entry name" value="Carb-bd-like_fold"/>
</dbReference>
<reference evidence="1 2" key="1">
    <citation type="submission" date="2020-07" db="EMBL/GenBank/DDBJ databases">
        <title>Sequencing the genomes of 1000 actinobacteria strains.</title>
        <authorList>
            <person name="Klenk H.-P."/>
        </authorList>
    </citation>
    <scope>NUCLEOTIDE SEQUENCE [LARGE SCALE GENOMIC DNA]</scope>
    <source>
        <strain evidence="1 2">DSM 19082</strain>
    </source>
</reference>
<sequence>MEAHARGPVVRLLTAVLTTALALVGLVALTTATAPVANAAAGSISGTVTAAGTGTPLAGMTVVAFCNEDGDWYWCDDTISGPGGAYSFDLPADTYHVGAYSDDNRYAATFFGGTDEVNAADLVPPVGDVDLVMAPNAAVKGRVGTGLLNAAVPDAEVCLYQQVTYDGDTWWDCAGWATTGSNGTYTVYAAPGTYRVGFSVPDNHLREVYYANASTVETGTNVVLTSAGRTGINVKMVPNAKVTGKVTAEVGGAAIPGAQVTAYQQVQYDGTAEWEPTRGAVADASGTYELYLAPGTYRVQFDNACTDDGPCSAVYKPEFWNNKDTVETATDVTVPNSGTVTGISGALSKNARITGTVTAEDGGAAIAHAEVAAWKKVTEFYEGETYTYWEPVAWADADDAGAYTLYVPTGSYRVSFDDGCPGGEPCTDLYQREYWNNVATVEAAANVAVTAPASYPGFNATLAKNGKITGTVTAEDGGAPLADIQVVALDEETYEYDGETYTDWSPVGFATTDANGDYTLYAPPGTHRVGFSEDCWGAGCRYLSEFYDDAATPEQGVGVTIAGPATVTPDIDAALAEGSKISGTLTDNAHVPVEDAFVTVYAQDGGEWTEVAWTWSDRHGNYAALVPDGSYRIGFTSWDGSFTDEFYDDSHTLADADTVVVAGADEPHVDATLGLSLFSDTAPSIPDADPKVGETVTADPGTWSATPDAFAYRWFQDGTLIANATGKDLVVPAGALGKTLTVEVTATKAGYATGVATSSPSAVVTQGVLTSTAKPSISGAATVGSTVTALEGTWSATPDAYTYEWFQSGTPSAIGTGKELVVPVGALNKTLTVKVTATKAGHASANATSDPTAAVAAGGLDNTAKPAITGDVKVGGTVTASDGSWTATGAPTTPTLTYRWFQAGKADPIGTAKTLEVPAGALGKALTVEVTAAKPGYGDSTVVSDPTAPVAAGTFTNITKPAITGDVKVGGTVTASDGTWSAMPGSYRYEWFQAGSPDSLGTGKHLVVPASALDKTLTVKVTPQKLGYNQQGTATSDPTAAVALGDLASNDAPTITGTVKVGKQVSAGNGTWSATPDSYTYRWFQAGTATPIGTGKDLSVPAGAAGRALTVEVTAKAPAYHDGVATSAPSGAVALGDLVNNTAPSVSGTAQVGKTLTANPGTWTPAPAADGFAYQWFQDGTPIPDATGKQLVVPASAEGRTLTVEVTATVDGYAPSSVESVGTGAVVPPTAVTATSKPGIIGTAQVGQTLTAQDGTWSTTPDSFTYRWFQVGSKTPIGTGRTFVVPPGVVGWSLVVEVTPVKAGFTGVPALSALTAPVVLGKLQVSGKPTLSGTAKVGKKLKVVLPTTAPAGATVKIQWLLGKQPIPGATKKALKLNTKLYRGTKVRAVVVWTLPGYAPVTLKTAKVKIG</sequence>
<proteinExistence type="predicted"/>
<dbReference type="GO" id="GO:0030246">
    <property type="term" value="F:carbohydrate binding"/>
    <property type="evidence" value="ECO:0007669"/>
    <property type="project" value="InterPro"/>
</dbReference>
<organism evidence="1 2">
    <name type="scientific">Nocardioides kongjuensis</name>
    <dbReference type="NCBI Taxonomy" id="349522"/>
    <lineage>
        <taxon>Bacteria</taxon>
        <taxon>Bacillati</taxon>
        <taxon>Actinomycetota</taxon>
        <taxon>Actinomycetes</taxon>
        <taxon>Propionibacteriales</taxon>
        <taxon>Nocardioidaceae</taxon>
        <taxon>Nocardioides</taxon>
    </lineage>
</organism>
<accession>A0A852RN05</accession>
<dbReference type="SUPFAM" id="SSF49452">
    <property type="entry name" value="Starch-binding domain-like"/>
    <property type="match status" value="2"/>
</dbReference>
<protein>
    <submittedName>
        <fullName evidence="1">Uncharacterized protein</fullName>
    </submittedName>
</protein>
<gene>
    <name evidence="1" type="ORF">BJ958_003625</name>
</gene>
<dbReference type="SUPFAM" id="SSF49464">
    <property type="entry name" value="Carboxypeptidase regulatory domain-like"/>
    <property type="match status" value="2"/>
</dbReference>
<dbReference type="InterPro" id="IPR008969">
    <property type="entry name" value="CarboxyPept-like_regulatory"/>
</dbReference>
<dbReference type="Proteomes" id="UP000582231">
    <property type="component" value="Unassembled WGS sequence"/>
</dbReference>
<dbReference type="EMBL" id="JACCBF010000001">
    <property type="protein sequence ID" value="NYD32079.1"/>
    <property type="molecule type" value="Genomic_DNA"/>
</dbReference>
<evidence type="ECO:0000313" key="2">
    <source>
        <dbReference type="Proteomes" id="UP000582231"/>
    </source>
</evidence>
<dbReference type="Gene3D" id="2.60.40.1120">
    <property type="entry name" value="Carboxypeptidase-like, regulatory domain"/>
    <property type="match status" value="3"/>
</dbReference>
<dbReference type="RefSeq" id="WP_179728304.1">
    <property type="nucleotide sequence ID" value="NZ_BAABEF010000001.1"/>
</dbReference>
<evidence type="ECO:0000313" key="1">
    <source>
        <dbReference type="EMBL" id="NYD32079.1"/>
    </source>
</evidence>